<evidence type="ECO:0000313" key="4">
    <source>
        <dbReference type="Proteomes" id="UP000777438"/>
    </source>
</evidence>
<feature type="transmembrane region" description="Helical" evidence="2">
    <location>
        <begin position="313"/>
        <end position="338"/>
    </location>
</feature>
<dbReference type="AlphaFoldDB" id="A0A9P8W2G6"/>
<accession>A0A9P8W2G6</accession>
<evidence type="ECO:0000256" key="1">
    <source>
        <dbReference type="SAM" id="MobiDB-lite"/>
    </source>
</evidence>
<sequence length="344" mass="39126">MAAQQQGPTLATPCFTSSSPASDAREKFVQELWPRPQTAAQATESITDLNPYFDHLRHECSPTFEQRYAVATFEDIVSIVEILRGSPNASFAEIRDSIQRTKPHMASQGLSVSIELAVRLWLMSNVRNVMPADLHQLQTSVPWPEDTSLQSVLQKHFTGQTNTSGGKFSEYLNFHDMKTIAGIRVEWTNNLAFHLTMKGSVIHVFHCVSVLKRMRESSATPSFLPQDMIDETLATIDLLAPLTNATCNSWLADEIRNGVLDRNIMHRDPPNLDRSRYFFWQEKLSIVEEAFAKSKPGSFFQWWYDRRDMQQWWGFWLVVAGIFLTVLFGLIQSVTGIIQVARPS</sequence>
<keyword evidence="2" id="KW-0472">Membrane</keyword>
<proteinExistence type="predicted"/>
<protein>
    <submittedName>
        <fullName evidence="3">Uncharacterized protein</fullName>
    </submittedName>
</protein>
<dbReference type="EMBL" id="JAGPYM010000016">
    <property type="protein sequence ID" value="KAH6886200.1"/>
    <property type="molecule type" value="Genomic_DNA"/>
</dbReference>
<keyword evidence="2" id="KW-1133">Transmembrane helix</keyword>
<comment type="caution">
    <text evidence="3">The sequence shown here is derived from an EMBL/GenBank/DDBJ whole genome shotgun (WGS) entry which is preliminary data.</text>
</comment>
<feature type="region of interest" description="Disordered" evidence="1">
    <location>
        <begin position="1"/>
        <end position="21"/>
    </location>
</feature>
<dbReference type="Proteomes" id="UP000777438">
    <property type="component" value="Unassembled WGS sequence"/>
</dbReference>
<evidence type="ECO:0000313" key="3">
    <source>
        <dbReference type="EMBL" id="KAH6886200.1"/>
    </source>
</evidence>
<evidence type="ECO:0000256" key="2">
    <source>
        <dbReference type="SAM" id="Phobius"/>
    </source>
</evidence>
<keyword evidence="2" id="KW-0812">Transmembrane</keyword>
<dbReference type="OrthoDB" id="5428890at2759"/>
<reference evidence="3 4" key="1">
    <citation type="journal article" date="2021" name="Nat. Commun.">
        <title>Genetic determinants of endophytism in the Arabidopsis root mycobiome.</title>
        <authorList>
            <person name="Mesny F."/>
            <person name="Miyauchi S."/>
            <person name="Thiergart T."/>
            <person name="Pickel B."/>
            <person name="Atanasova L."/>
            <person name="Karlsson M."/>
            <person name="Huettel B."/>
            <person name="Barry K.W."/>
            <person name="Haridas S."/>
            <person name="Chen C."/>
            <person name="Bauer D."/>
            <person name="Andreopoulos W."/>
            <person name="Pangilinan J."/>
            <person name="LaButti K."/>
            <person name="Riley R."/>
            <person name="Lipzen A."/>
            <person name="Clum A."/>
            <person name="Drula E."/>
            <person name="Henrissat B."/>
            <person name="Kohler A."/>
            <person name="Grigoriev I.V."/>
            <person name="Martin F.M."/>
            <person name="Hacquard S."/>
        </authorList>
    </citation>
    <scope>NUCLEOTIDE SEQUENCE [LARGE SCALE GENOMIC DNA]</scope>
    <source>
        <strain evidence="3 4">MPI-CAGE-CH-0241</strain>
    </source>
</reference>
<keyword evidence="4" id="KW-1185">Reference proteome</keyword>
<gene>
    <name evidence="3" type="ORF">B0T10DRAFT_78261</name>
</gene>
<organism evidence="3 4">
    <name type="scientific">Thelonectria olida</name>
    <dbReference type="NCBI Taxonomy" id="1576542"/>
    <lineage>
        <taxon>Eukaryota</taxon>
        <taxon>Fungi</taxon>
        <taxon>Dikarya</taxon>
        <taxon>Ascomycota</taxon>
        <taxon>Pezizomycotina</taxon>
        <taxon>Sordariomycetes</taxon>
        <taxon>Hypocreomycetidae</taxon>
        <taxon>Hypocreales</taxon>
        <taxon>Nectriaceae</taxon>
        <taxon>Thelonectria</taxon>
    </lineage>
</organism>
<name>A0A9P8W2G6_9HYPO</name>